<dbReference type="GO" id="GO:0051256">
    <property type="term" value="P:mitotic spindle midzone assembly"/>
    <property type="evidence" value="ECO:0007669"/>
    <property type="project" value="TreeGrafter"/>
</dbReference>
<dbReference type="InterPro" id="IPR046349">
    <property type="entry name" value="C1-like_sf"/>
</dbReference>
<dbReference type="AlphaFoldDB" id="A0A2J7RCW8"/>
<evidence type="ECO:0000259" key="11">
    <source>
        <dbReference type="PROSITE" id="PS50238"/>
    </source>
</evidence>
<keyword evidence="9" id="KW-0732">Signal</keyword>
<keyword evidence="2" id="KW-0217">Developmental protein</keyword>
<comment type="caution">
    <text evidence="12">The sequence shown here is derived from an EMBL/GenBank/DDBJ whole genome shotgun (WGS) entry which is preliminary data.</text>
</comment>
<dbReference type="CDD" id="cd04382">
    <property type="entry name" value="RhoGAP_MgcRacGAP"/>
    <property type="match status" value="1"/>
</dbReference>
<evidence type="ECO:0000256" key="2">
    <source>
        <dbReference type="ARBA" id="ARBA00022473"/>
    </source>
</evidence>
<dbReference type="SMART" id="SM00324">
    <property type="entry name" value="RhoGAP"/>
    <property type="match status" value="1"/>
</dbReference>
<dbReference type="GO" id="GO:0000281">
    <property type="term" value="P:mitotic cytokinesis"/>
    <property type="evidence" value="ECO:0007669"/>
    <property type="project" value="TreeGrafter"/>
</dbReference>
<dbReference type="GO" id="GO:0032154">
    <property type="term" value="C:cleavage furrow"/>
    <property type="evidence" value="ECO:0007669"/>
    <property type="project" value="TreeGrafter"/>
</dbReference>
<dbReference type="GO" id="GO:0005634">
    <property type="term" value="C:nucleus"/>
    <property type="evidence" value="ECO:0007669"/>
    <property type="project" value="TreeGrafter"/>
</dbReference>
<dbReference type="InterPro" id="IPR008936">
    <property type="entry name" value="Rho_GTPase_activation_prot"/>
</dbReference>
<evidence type="ECO:0000256" key="4">
    <source>
        <dbReference type="ARBA" id="ARBA00022771"/>
    </source>
</evidence>
<accession>A0A2J7RCW8</accession>
<dbReference type="GO" id="GO:0008270">
    <property type="term" value="F:zinc ion binding"/>
    <property type="evidence" value="ECO:0007669"/>
    <property type="project" value="UniProtKB-KW"/>
</dbReference>
<name>A0A2J7RCW8_9NEOP</name>
<keyword evidence="6" id="KW-0862">Zinc</keyword>
<feature type="domain" description="Rho-GAP" evidence="11">
    <location>
        <begin position="367"/>
        <end position="556"/>
    </location>
</feature>
<evidence type="ECO:0000256" key="7">
    <source>
        <dbReference type="ARBA" id="ARBA00022871"/>
    </source>
</evidence>
<keyword evidence="4" id="KW-0863">Zinc-finger</keyword>
<dbReference type="GO" id="GO:0030154">
    <property type="term" value="P:cell differentiation"/>
    <property type="evidence" value="ECO:0007669"/>
    <property type="project" value="UniProtKB-KW"/>
</dbReference>
<dbReference type="Gene3D" id="3.30.60.20">
    <property type="match status" value="1"/>
</dbReference>
<protein>
    <submittedName>
        <fullName evidence="12">Rac GTPase-activating protein 1</fullName>
    </submittedName>
</protein>
<keyword evidence="5" id="KW-0221">Differentiation</keyword>
<dbReference type="SUPFAM" id="SSF48350">
    <property type="entry name" value="GTPase activation domain, GAP"/>
    <property type="match status" value="1"/>
</dbReference>
<dbReference type="PANTHER" id="PTHR46199:SF3">
    <property type="entry name" value="RAC GTPASE-ACTIVATING PROTEIN 1"/>
    <property type="match status" value="1"/>
</dbReference>
<dbReference type="Gene3D" id="1.10.555.10">
    <property type="entry name" value="Rho GTPase activation protein"/>
    <property type="match status" value="1"/>
</dbReference>
<dbReference type="InterPro" id="IPR002219">
    <property type="entry name" value="PKC_DAG/PE"/>
</dbReference>
<feature type="domain" description="Phorbol-ester/DAG-type" evidence="10">
    <location>
        <begin position="302"/>
        <end position="351"/>
    </location>
</feature>
<gene>
    <name evidence="12" type="ORF">B7P43_G17870</name>
</gene>
<organism evidence="12 13">
    <name type="scientific">Cryptotermes secundus</name>
    <dbReference type="NCBI Taxonomy" id="105785"/>
    <lineage>
        <taxon>Eukaryota</taxon>
        <taxon>Metazoa</taxon>
        <taxon>Ecdysozoa</taxon>
        <taxon>Arthropoda</taxon>
        <taxon>Hexapoda</taxon>
        <taxon>Insecta</taxon>
        <taxon>Pterygota</taxon>
        <taxon>Neoptera</taxon>
        <taxon>Polyneoptera</taxon>
        <taxon>Dictyoptera</taxon>
        <taxon>Blattodea</taxon>
        <taxon>Blattoidea</taxon>
        <taxon>Termitoidae</taxon>
        <taxon>Kalotermitidae</taxon>
        <taxon>Cryptotermitinae</taxon>
        <taxon>Cryptotermes</taxon>
    </lineage>
</organism>
<keyword evidence="7" id="KW-0744">Spermatogenesis</keyword>
<dbReference type="GO" id="GO:0005096">
    <property type="term" value="F:GTPase activator activity"/>
    <property type="evidence" value="ECO:0007669"/>
    <property type="project" value="UniProtKB-KW"/>
</dbReference>
<dbReference type="PROSITE" id="PS00479">
    <property type="entry name" value="ZF_DAG_PE_1"/>
    <property type="match status" value="1"/>
</dbReference>
<feature type="coiled-coil region" evidence="8">
    <location>
        <begin position="63"/>
        <end position="97"/>
    </location>
</feature>
<dbReference type="EMBL" id="NEVH01005366">
    <property type="protein sequence ID" value="PNF38686.1"/>
    <property type="molecule type" value="Genomic_DNA"/>
</dbReference>
<dbReference type="FunFam" id="3.30.60.20:FF:000033">
    <property type="entry name" value="Rac GTPase-activating protein 1"/>
    <property type="match status" value="1"/>
</dbReference>
<dbReference type="FunCoup" id="A0A2J7RCW8">
    <property type="interactions" value="785"/>
</dbReference>
<dbReference type="SUPFAM" id="SSF57889">
    <property type="entry name" value="Cysteine-rich domain"/>
    <property type="match status" value="1"/>
</dbReference>
<dbReference type="CDD" id="cd20821">
    <property type="entry name" value="C1_MgcRacGAP"/>
    <property type="match status" value="1"/>
</dbReference>
<proteinExistence type="predicted"/>
<evidence type="ECO:0000256" key="6">
    <source>
        <dbReference type="ARBA" id="ARBA00022833"/>
    </source>
</evidence>
<evidence type="ECO:0000256" key="5">
    <source>
        <dbReference type="ARBA" id="ARBA00022782"/>
    </source>
</evidence>
<reference evidence="12 13" key="1">
    <citation type="submission" date="2017-12" db="EMBL/GenBank/DDBJ databases">
        <title>Hemimetabolous genomes reveal molecular basis of termite eusociality.</title>
        <authorList>
            <person name="Harrison M.C."/>
            <person name="Jongepier E."/>
            <person name="Robertson H.M."/>
            <person name="Arning N."/>
            <person name="Bitard-Feildel T."/>
            <person name="Chao H."/>
            <person name="Childers C.P."/>
            <person name="Dinh H."/>
            <person name="Doddapaneni H."/>
            <person name="Dugan S."/>
            <person name="Gowin J."/>
            <person name="Greiner C."/>
            <person name="Han Y."/>
            <person name="Hu H."/>
            <person name="Hughes D.S.T."/>
            <person name="Huylmans A.-K."/>
            <person name="Kemena C."/>
            <person name="Kremer L.P.M."/>
            <person name="Lee S.L."/>
            <person name="Lopez-Ezquerra A."/>
            <person name="Mallet L."/>
            <person name="Monroy-Kuhn J.M."/>
            <person name="Moser A."/>
            <person name="Murali S.C."/>
            <person name="Muzny D.M."/>
            <person name="Otani S."/>
            <person name="Piulachs M.-D."/>
            <person name="Poelchau M."/>
            <person name="Qu J."/>
            <person name="Schaub F."/>
            <person name="Wada-Katsumata A."/>
            <person name="Worley K.C."/>
            <person name="Xie Q."/>
            <person name="Ylla G."/>
            <person name="Poulsen M."/>
            <person name="Gibbs R.A."/>
            <person name="Schal C."/>
            <person name="Richards S."/>
            <person name="Belles X."/>
            <person name="Korb J."/>
            <person name="Bornberg-Bauer E."/>
        </authorList>
    </citation>
    <scope>NUCLEOTIDE SEQUENCE [LARGE SCALE GENOMIC DNA]</scope>
    <source>
        <tissue evidence="12">Whole body</tissue>
    </source>
</reference>
<dbReference type="GO" id="GO:0030496">
    <property type="term" value="C:midbody"/>
    <property type="evidence" value="ECO:0007669"/>
    <property type="project" value="TreeGrafter"/>
</dbReference>
<dbReference type="Proteomes" id="UP000235965">
    <property type="component" value="Unassembled WGS sequence"/>
</dbReference>
<evidence type="ECO:0000256" key="1">
    <source>
        <dbReference type="ARBA" id="ARBA00022468"/>
    </source>
</evidence>
<feature type="signal peptide" evidence="9">
    <location>
        <begin position="1"/>
        <end position="18"/>
    </location>
</feature>
<evidence type="ECO:0000256" key="3">
    <source>
        <dbReference type="ARBA" id="ARBA00022723"/>
    </source>
</evidence>
<feature type="chain" id="PRO_5014446001" evidence="9">
    <location>
        <begin position="19"/>
        <end position="613"/>
    </location>
</feature>
<evidence type="ECO:0000256" key="9">
    <source>
        <dbReference type="SAM" id="SignalP"/>
    </source>
</evidence>
<keyword evidence="8" id="KW-0175">Coiled coil</keyword>
<keyword evidence="1" id="KW-0343">GTPase activation</keyword>
<dbReference type="Pfam" id="PF00620">
    <property type="entry name" value="RhoGAP"/>
    <property type="match status" value="1"/>
</dbReference>
<sequence length="613" mass="68330">MSLPLLASFHDLISCTTALSSANCEPEFIQFALNQEECRKKWRSAVLEIQRLQTELEMRVKYISVLEGKLSHAQRMIDKEKQKRREVEIYMSALEKNLYHVGDTLVAELGKEAYKKYPLLYVFGNNPEANGDHAESRTSTMSEVANSTGSLFSDLSYSRCEDDLDLTETNCGKIWKKHRPSLPAPGNPNSTNKRQSLAFMQTNILNNHIEKSNMAGTGTVKMNTVGADGMPQSTKIDTNDGTVNAVSQGLLHSVTPSVSKGSDMLDINSLCDIRSNLLTPQATGSSVGSFFPLGLKILNNRRHIFCMKTVIFLENCDHCGKRIKFGKMVMKCQDCRASCHPECKEYVPLPCVPVSKTILACQQGERGTISDYAPSTAPMVPSLIVHCVNEVDLRGLNEVGIYRIPGSEKDIRELKEKFLQGKGVPNLSKLDIHLVCGTIKYFLRSLREPLVTNSLWHDFAKAAENPDPDDSRALMYQAISELPQPNRDTLAFLILHLQRVAESPDCRMPVANLAKVFGPSIVGSCSLDCRATQMLKEVKKQVTVTENLINIPCDYWANFFKVDSGLVSNSPLSAATVRMLPDCVRTMKNSFTPAHGFIGRRRRYFATLSKKLF</sequence>
<dbReference type="PANTHER" id="PTHR46199">
    <property type="entry name" value="RAC GTPASE-ACTIVATING PROTEIN 1"/>
    <property type="match status" value="1"/>
</dbReference>
<dbReference type="GO" id="GO:0007266">
    <property type="term" value="P:Rho protein signal transduction"/>
    <property type="evidence" value="ECO:0007669"/>
    <property type="project" value="TreeGrafter"/>
</dbReference>
<dbReference type="InterPro" id="IPR000198">
    <property type="entry name" value="RhoGAP_dom"/>
</dbReference>
<dbReference type="SMART" id="SM00109">
    <property type="entry name" value="C1"/>
    <property type="match status" value="1"/>
</dbReference>
<dbReference type="Pfam" id="PF00130">
    <property type="entry name" value="C1_1"/>
    <property type="match status" value="1"/>
</dbReference>
<evidence type="ECO:0000313" key="12">
    <source>
        <dbReference type="EMBL" id="PNF38686.1"/>
    </source>
</evidence>
<dbReference type="GO" id="GO:0051233">
    <property type="term" value="C:spindle midzone"/>
    <property type="evidence" value="ECO:0007669"/>
    <property type="project" value="TreeGrafter"/>
</dbReference>
<dbReference type="STRING" id="105785.A0A2J7RCW8"/>
<dbReference type="GO" id="GO:0097149">
    <property type="term" value="C:centralspindlin complex"/>
    <property type="evidence" value="ECO:0007669"/>
    <property type="project" value="TreeGrafter"/>
</dbReference>
<dbReference type="PROSITE" id="PS50238">
    <property type="entry name" value="RHOGAP"/>
    <property type="match status" value="1"/>
</dbReference>
<keyword evidence="3" id="KW-0479">Metal-binding</keyword>
<dbReference type="PROSITE" id="PS50081">
    <property type="entry name" value="ZF_DAG_PE_2"/>
    <property type="match status" value="1"/>
</dbReference>
<evidence type="ECO:0000256" key="8">
    <source>
        <dbReference type="SAM" id="Coils"/>
    </source>
</evidence>
<evidence type="ECO:0000313" key="13">
    <source>
        <dbReference type="Proteomes" id="UP000235965"/>
    </source>
</evidence>
<dbReference type="GO" id="GO:0007283">
    <property type="term" value="P:spermatogenesis"/>
    <property type="evidence" value="ECO:0007669"/>
    <property type="project" value="UniProtKB-KW"/>
</dbReference>
<dbReference type="InParanoid" id="A0A2J7RCW8"/>
<keyword evidence="13" id="KW-1185">Reference proteome</keyword>
<evidence type="ECO:0000259" key="10">
    <source>
        <dbReference type="PROSITE" id="PS50081"/>
    </source>
</evidence>
<dbReference type="OrthoDB" id="2218807at2759"/>